<organism evidence="2 3">
    <name type="scientific">Pristionchus entomophagus</name>
    <dbReference type="NCBI Taxonomy" id="358040"/>
    <lineage>
        <taxon>Eukaryota</taxon>
        <taxon>Metazoa</taxon>
        <taxon>Ecdysozoa</taxon>
        <taxon>Nematoda</taxon>
        <taxon>Chromadorea</taxon>
        <taxon>Rhabditida</taxon>
        <taxon>Rhabditina</taxon>
        <taxon>Diplogasteromorpha</taxon>
        <taxon>Diplogasteroidea</taxon>
        <taxon>Neodiplogasteridae</taxon>
        <taxon>Pristionchus</taxon>
    </lineage>
</organism>
<feature type="region of interest" description="Disordered" evidence="1">
    <location>
        <begin position="53"/>
        <end position="125"/>
    </location>
</feature>
<evidence type="ECO:0000313" key="2">
    <source>
        <dbReference type="EMBL" id="GMT02556.1"/>
    </source>
</evidence>
<comment type="caution">
    <text evidence="2">The sequence shown here is derived from an EMBL/GenBank/DDBJ whole genome shotgun (WGS) entry which is preliminary data.</text>
</comment>
<feature type="compositionally biased region" description="Basic and acidic residues" evidence="1">
    <location>
        <begin position="95"/>
        <end position="119"/>
    </location>
</feature>
<accession>A0AAV5U7V7</accession>
<evidence type="ECO:0000313" key="3">
    <source>
        <dbReference type="Proteomes" id="UP001432027"/>
    </source>
</evidence>
<dbReference type="EMBL" id="BTSX01000005">
    <property type="protein sequence ID" value="GMT02556.1"/>
    <property type="molecule type" value="Genomic_DNA"/>
</dbReference>
<dbReference type="Proteomes" id="UP001432027">
    <property type="component" value="Unassembled WGS sequence"/>
</dbReference>
<gene>
    <name evidence="2" type="ORF">PENTCL1PPCAC_24730</name>
</gene>
<proteinExistence type="predicted"/>
<feature type="compositionally biased region" description="Basic and acidic residues" evidence="1">
    <location>
        <begin position="9"/>
        <end position="22"/>
    </location>
</feature>
<sequence>NIFKRKKEMKQEQGPEEKKEDPVDYNNLPLNTAAVATFKKKVAQELYEPWMDEGRKKSVTIESSTPKPELKNRSKFAFSDAYGKAPSPSLSSLADEQRKKEERADRQRIAKEQSEIEKQKAKRSKQIENVCCLVMQ</sequence>
<evidence type="ECO:0000256" key="1">
    <source>
        <dbReference type="SAM" id="MobiDB-lite"/>
    </source>
</evidence>
<protein>
    <submittedName>
        <fullName evidence="2">Uncharacterized protein</fullName>
    </submittedName>
</protein>
<feature type="region of interest" description="Disordered" evidence="1">
    <location>
        <begin position="1"/>
        <end position="27"/>
    </location>
</feature>
<reference evidence="2" key="1">
    <citation type="submission" date="2023-10" db="EMBL/GenBank/DDBJ databases">
        <title>Genome assembly of Pristionchus species.</title>
        <authorList>
            <person name="Yoshida K."/>
            <person name="Sommer R.J."/>
        </authorList>
    </citation>
    <scope>NUCLEOTIDE SEQUENCE</scope>
    <source>
        <strain evidence="2">RS0144</strain>
    </source>
</reference>
<dbReference type="AlphaFoldDB" id="A0AAV5U7V7"/>
<keyword evidence="3" id="KW-1185">Reference proteome</keyword>
<name>A0AAV5U7V7_9BILA</name>
<feature type="non-terminal residue" evidence="2">
    <location>
        <position position="1"/>
    </location>
</feature>